<evidence type="ECO:0000259" key="3">
    <source>
        <dbReference type="Pfam" id="PF00930"/>
    </source>
</evidence>
<feature type="domain" description="Dipeptidylpeptidase IV N-terminal" evidence="3">
    <location>
        <begin position="119"/>
        <end position="453"/>
    </location>
</feature>
<feature type="chain" id="PRO_5045800978" evidence="1">
    <location>
        <begin position="20"/>
        <end position="749"/>
    </location>
</feature>
<dbReference type="PANTHER" id="PTHR11731">
    <property type="entry name" value="PROTEASE FAMILY S9B,C DIPEPTIDYL-PEPTIDASE IV-RELATED"/>
    <property type="match status" value="1"/>
</dbReference>
<dbReference type="InterPro" id="IPR001375">
    <property type="entry name" value="Peptidase_S9_cat"/>
</dbReference>
<dbReference type="SUPFAM" id="SSF82171">
    <property type="entry name" value="DPP6 N-terminal domain-like"/>
    <property type="match status" value="1"/>
</dbReference>
<dbReference type="EMBL" id="JACJKJ010000001">
    <property type="protein sequence ID" value="MBM6804913.1"/>
    <property type="molecule type" value="Genomic_DNA"/>
</dbReference>
<evidence type="ECO:0000259" key="2">
    <source>
        <dbReference type="Pfam" id="PF00326"/>
    </source>
</evidence>
<dbReference type="InterPro" id="IPR050278">
    <property type="entry name" value="Serine_Prot_S9B/DPPIV"/>
</dbReference>
<name>A0ABS2F4H6_9BACE</name>
<reference evidence="4 5" key="1">
    <citation type="journal article" date="2021" name="Sci. Rep.">
        <title>The distribution of antibiotic resistance genes in chicken gut microbiota commensals.</title>
        <authorList>
            <person name="Juricova H."/>
            <person name="Matiasovicova J."/>
            <person name="Kubasova T."/>
            <person name="Cejkova D."/>
            <person name="Rychlik I."/>
        </authorList>
    </citation>
    <scope>NUCLEOTIDE SEQUENCE [LARGE SCALE GENOMIC DNA]</scope>
    <source>
        <strain evidence="4 5">An768</strain>
    </source>
</reference>
<evidence type="ECO:0000313" key="5">
    <source>
        <dbReference type="Proteomes" id="UP000782117"/>
    </source>
</evidence>
<accession>A0ABS2F4H6</accession>
<keyword evidence="5" id="KW-1185">Reference proteome</keyword>
<dbReference type="RefSeq" id="WP_204498523.1">
    <property type="nucleotide sequence ID" value="NZ_JACJKJ010000001.1"/>
</dbReference>
<feature type="domain" description="Peptidase S9 prolyl oligopeptidase catalytic" evidence="2">
    <location>
        <begin position="538"/>
        <end position="729"/>
    </location>
</feature>
<gene>
    <name evidence="4" type="ORF">H6A24_00065</name>
</gene>
<organism evidence="4 5">
    <name type="scientific">Bacteroides caecicola</name>
    <dbReference type="NCBI Taxonomy" id="1462569"/>
    <lineage>
        <taxon>Bacteria</taxon>
        <taxon>Pseudomonadati</taxon>
        <taxon>Bacteroidota</taxon>
        <taxon>Bacteroidia</taxon>
        <taxon>Bacteroidales</taxon>
        <taxon>Bacteroidaceae</taxon>
        <taxon>Bacteroides</taxon>
    </lineage>
</organism>
<feature type="signal peptide" evidence="1">
    <location>
        <begin position="1"/>
        <end position="19"/>
    </location>
</feature>
<sequence length="749" mass="85800">MKHIASIGIALLTGGMALAQGTVEDYNRAYELREKYNSKHVFYSNVNPQWIDGTNLFWYVRNTPEGNEYVKVDAGKQKRTALFDQQKLSAALESSTGKDIDPMQLPIQRCHVTPGADTLRFVYEGKRWCFDIRRNRLTDEGQLPAPGRQRHWMEVDDEKGGAPVTSPDGKYVAFIKNDNICVREVATGKETQLSQDGTPGNYYSSYIQWSPDSKLVAAFRIRPAQKRYVYYVESSPADQLQPKLHKQEYAKPGDELAFKVPCIYGVENGKRLIPSTDLFSHQYEIYALQWNSDSKGITFEYNERGHKVYRVLEVSAEDGSVRPLIEEKEEKYVNYPRIFRHFLADGKRIIWSSERDNYNHLYMYDRATARPTHQITKGEWYVREVQYVDEENQQIYFSANGMNKDEDPYLIHYYRIGFDGKGLTALTPEEGMHKAWYSSDYKYLVDVYSKVDQAPVAVVRSAADGKIVMPLEKADIAQLTANGWKAPEVFTAKGRDGKTDMWGIIYRPSNFDPAKKYPVIEYIYSGPGDQYVPKTFSSYNWWMTSLAELGFIVVQVDGMTTSFRSKEFEEVCYKNLKDAGLPDHIAWIKAAAQKYPYMDIDRVGIFGCSAGGQESTTAVLLHPEFYKAAYSACGCHDNRMDKIWWNELWMGYPVDDSYKECSNVENAHLLQRPLMLVVGEMDDNVDPASTMQVVNALIKANKDFELVVIPGAHHTMGEDFGEHKRYDFFVRNLMGVNPPAWSEVNTVTR</sequence>
<protein>
    <submittedName>
        <fullName evidence="4">DPP IV N-terminal domain-containing protein</fullName>
    </submittedName>
</protein>
<dbReference type="SUPFAM" id="SSF53474">
    <property type="entry name" value="alpha/beta-Hydrolases"/>
    <property type="match status" value="1"/>
</dbReference>
<dbReference type="Pfam" id="PF00326">
    <property type="entry name" value="Peptidase_S9"/>
    <property type="match status" value="1"/>
</dbReference>
<comment type="caution">
    <text evidence="4">The sequence shown here is derived from an EMBL/GenBank/DDBJ whole genome shotgun (WGS) entry which is preliminary data.</text>
</comment>
<evidence type="ECO:0000256" key="1">
    <source>
        <dbReference type="SAM" id="SignalP"/>
    </source>
</evidence>
<keyword evidence="1" id="KW-0732">Signal</keyword>
<dbReference type="Gene3D" id="2.140.10.30">
    <property type="entry name" value="Dipeptidylpeptidase IV, N-terminal domain"/>
    <property type="match status" value="1"/>
</dbReference>
<proteinExistence type="predicted"/>
<dbReference type="InterPro" id="IPR002469">
    <property type="entry name" value="Peptidase_S9B_N"/>
</dbReference>
<dbReference type="Gene3D" id="3.40.50.1820">
    <property type="entry name" value="alpha/beta hydrolase"/>
    <property type="match status" value="1"/>
</dbReference>
<dbReference type="Pfam" id="PF00930">
    <property type="entry name" value="DPPIV_N"/>
    <property type="match status" value="1"/>
</dbReference>
<dbReference type="InterPro" id="IPR029058">
    <property type="entry name" value="AB_hydrolase_fold"/>
</dbReference>
<dbReference type="PANTHER" id="PTHR11731:SF118">
    <property type="entry name" value="BLR1971 PROTEIN"/>
    <property type="match status" value="1"/>
</dbReference>
<evidence type="ECO:0000313" key="4">
    <source>
        <dbReference type="EMBL" id="MBM6804913.1"/>
    </source>
</evidence>
<dbReference type="Proteomes" id="UP000782117">
    <property type="component" value="Unassembled WGS sequence"/>
</dbReference>